<gene>
    <name evidence="1" type="ORF">OCTVUL_1B028162</name>
</gene>
<proteinExistence type="predicted"/>
<protein>
    <submittedName>
        <fullName evidence="1">Uncharacterized protein</fullName>
    </submittedName>
</protein>
<dbReference type="AlphaFoldDB" id="A0AA36B1N5"/>
<evidence type="ECO:0000313" key="2">
    <source>
        <dbReference type="Proteomes" id="UP001162480"/>
    </source>
</evidence>
<sequence length="71" mass="8372">MPSSISARQQPATHVTTHRSFHWIADIHYRRRQHLNVPVQVRSLEFTASLKNKTYPNHKRDRLNAADSYSF</sequence>
<dbReference type="Proteomes" id="UP001162480">
    <property type="component" value="Chromosome 7"/>
</dbReference>
<organism evidence="1 2">
    <name type="scientific">Octopus vulgaris</name>
    <name type="common">Common octopus</name>
    <dbReference type="NCBI Taxonomy" id="6645"/>
    <lineage>
        <taxon>Eukaryota</taxon>
        <taxon>Metazoa</taxon>
        <taxon>Spiralia</taxon>
        <taxon>Lophotrochozoa</taxon>
        <taxon>Mollusca</taxon>
        <taxon>Cephalopoda</taxon>
        <taxon>Coleoidea</taxon>
        <taxon>Octopodiformes</taxon>
        <taxon>Octopoda</taxon>
        <taxon>Incirrata</taxon>
        <taxon>Octopodidae</taxon>
        <taxon>Octopus</taxon>
    </lineage>
</organism>
<accession>A0AA36B1N5</accession>
<keyword evidence="2" id="KW-1185">Reference proteome</keyword>
<name>A0AA36B1N5_OCTVU</name>
<reference evidence="1" key="1">
    <citation type="submission" date="2023-08" db="EMBL/GenBank/DDBJ databases">
        <authorList>
            <person name="Alioto T."/>
            <person name="Alioto T."/>
            <person name="Gomez Garrido J."/>
        </authorList>
    </citation>
    <scope>NUCLEOTIDE SEQUENCE</scope>
</reference>
<dbReference type="EMBL" id="OX597820">
    <property type="protein sequence ID" value="CAI9725654.1"/>
    <property type="molecule type" value="Genomic_DNA"/>
</dbReference>
<evidence type="ECO:0000313" key="1">
    <source>
        <dbReference type="EMBL" id="CAI9725654.1"/>
    </source>
</evidence>